<dbReference type="InterPro" id="IPR008195">
    <property type="entry name" value="Ribosomal_eL34"/>
</dbReference>
<dbReference type="EMBL" id="GL983352">
    <property type="protein sequence ID" value="EGR33742.1"/>
    <property type="molecule type" value="Genomic_DNA"/>
</dbReference>
<dbReference type="PRINTS" id="PR01250">
    <property type="entry name" value="RIBOSOMALL34"/>
</dbReference>
<dbReference type="Pfam" id="PF01199">
    <property type="entry name" value="Ribosomal_L34e"/>
    <property type="match status" value="1"/>
</dbReference>
<dbReference type="InterPro" id="IPR038562">
    <property type="entry name" value="Ribosomal_eL34_C_sf"/>
</dbReference>
<protein>
    <recommendedName>
        <fullName evidence="6">60S ribosomal protein L34</fullName>
    </recommendedName>
</protein>
<dbReference type="InParanoid" id="G0QM14"/>
<organism evidence="4 5">
    <name type="scientific">Ichthyophthirius multifiliis</name>
    <name type="common">White spot disease agent</name>
    <name type="synonym">Ich</name>
    <dbReference type="NCBI Taxonomy" id="5932"/>
    <lineage>
        <taxon>Eukaryota</taxon>
        <taxon>Sar</taxon>
        <taxon>Alveolata</taxon>
        <taxon>Ciliophora</taxon>
        <taxon>Intramacronucleata</taxon>
        <taxon>Oligohymenophorea</taxon>
        <taxon>Hymenostomatida</taxon>
        <taxon>Ophryoglenina</taxon>
        <taxon>Ichthyophthirius</taxon>
    </lineage>
</organism>
<proteinExistence type="inferred from homology"/>
<dbReference type="FunCoup" id="G0QM14">
    <property type="interactions" value="444"/>
</dbReference>
<dbReference type="Gene3D" id="6.20.340.10">
    <property type="match status" value="1"/>
</dbReference>
<dbReference type="OMA" id="RCHKCVR"/>
<dbReference type="GeneID" id="14909928"/>
<dbReference type="GO" id="GO:0005840">
    <property type="term" value="C:ribosome"/>
    <property type="evidence" value="ECO:0007669"/>
    <property type="project" value="UniProtKB-KW"/>
</dbReference>
<comment type="similarity">
    <text evidence="1">Belongs to the eukaryotic ribosomal protein eL34 family.</text>
</comment>
<accession>G0QM14</accession>
<dbReference type="PROSITE" id="PS01145">
    <property type="entry name" value="RIBOSOMAL_L34E"/>
    <property type="match status" value="1"/>
</dbReference>
<dbReference type="AlphaFoldDB" id="G0QM14"/>
<evidence type="ECO:0000313" key="4">
    <source>
        <dbReference type="EMBL" id="EGR33742.1"/>
    </source>
</evidence>
<keyword evidence="2" id="KW-0689">Ribosomal protein</keyword>
<name>G0QM14_ICHMU</name>
<dbReference type="RefSeq" id="XP_004037728.1">
    <property type="nucleotide sequence ID" value="XM_004037680.1"/>
</dbReference>
<dbReference type="GO" id="GO:1990904">
    <property type="term" value="C:ribonucleoprotein complex"/>
    <property type="evidence" value="ECO:0007669"/>
    <property type="project" value="UniProtKB-KW"/>
</dbReference>
<evidence type="ECO:0000256" key="2">
    <source>
        <dbReference type="ARBA" id="ARBA00022980"/>
    </source>
</evidence>
<evidence type="ECO:0008006" key="6">
    <source>
        <dbReference type="Google" id="ProtNLM"/>
    </source>
</evidence>
<evidence type="ECO:0000256" key="1">
    <source>
        <dbReference type="ARBA" id="ARBA00009875"/>
    </source>
</evidence>
<gene>
    <name evidence="4" type="ORF">IMG5_041110</name>
</gene>
<dbReference type="Proteomes" id="UP000008983">
    <property type="component" value="Unassembled WGS sequence"/>
</dbReference>
<keyword evidence="5" id="KW-1185">Reference proteome</keyword>
<evidence type="ECO:0000313" key="5">
    <source>
        <dbReference type="Proteomes" id="UP000008983"/>
    </source>
</evidence>
<dbReference type="Gene3D" id="6.20.370.70">
    <property type="match status" value="1"/>
</dbReference>
<sequence length="124" mass="14114">MAQRITYRRRCSYNTRSNKIRKVKTPGGKINAQYVKKVVVNQKCAEPGCGALLNGIANVRASALSTMSRRQKTVSRTYGGHICHHCVRTRIVRSFLSEEVRIIKRSLAQKPKSDKKKKRTQKAK</sequence>
<dbReference type="PANTHER" id="PTHR10759">
    <property type="entry name" value="60S RIBOSOMAL PROTEIN L34"/>
    <property type="match status" value="1"/>
</dbReference>
<reference evidence="4 5" key="1">
    <citation type="submission" date="2011-07" db="EMBL/GenBank/DDBJ databases">
        <authorList>
            <person name="Coyne R."/>
            <person name="Brami D."/>
            <person name="Johnson J."/>
            <person name="Hostetler J."/>
            <person name="Hannick L."/>
            <person name="Clark T."/>
            <person name="Cassidy-Hanley D."/>
            <person name="Inman J."/>
        </authorList>
    </citation>
    <scope>NUCLEOTIDE SEQUENCE [LARGE SCALE GENOMIC DNA]</scope>
    <source>
        <strain evidence="4 5">G5</strain>
    </source>
</reference>
<evidence type="ECO:0000256" key="3">
    <source>
        <dbReference type="ARBA" id="ARBA00023274"/>
    </source>
</evidence>
<dbReference type="InterPro" id="IPR018065">
    <property type="entry name" value="Ribosomal_eL34_CS"/>
</dbReference>
<keyword evidence="3" id="KW-0687">Ribonucleoprotein</keyword>
<dbReference type="OrthoDB" id="411713at2759"/>
<dbReference type="GO" id="GO:0003735">
    <property type="term" value="F:structural constituent of ribosome"/>
    <property type="evidence" value="ECO:0007669"/>
    <property type="project" value="InterPro"/>
</dbReference>
<dbReference type="STRING" id="857967.G0QM14"/>
<dbReference type="GO" id="GO:0006412">
    <property type="term" value="P:translation"/>
    <property type="evidence" value="ECO:0007669"/>
    <property type="project" value="InterPro"/>
</dbReference>
<dbReference type="eggNOG" id="KOG1790">
    <property type="taxonomic scope" value="Eukaryota"/>
</dbReference>